<proteinExistence type="predicted"/>
<keyword evidence="2" id="KW-1133">Transmembrane helix</keyword>
<evidence type="ECO:0000256" key="2">
    <source>
        <dbReference type="SAM" id="Phobius"/>
    </source>
</evidence>
<keyword evidence="2" id="KW-0812">Transmembrane</keyword>
<dbReference type="Proteomes" id="UP001623660">
    <property type="component" value="Unassembled WGS sequence"/>
</dbReference>
<comment type="caution">
    <text evidence="3">The sequence shown here is derived from an EMBL/GenBank/DDBJ whole genome shotgun (WGS) entry which is preliminary data.</text>
</comment>
<accession>A0ABW8SHS6</accession>
<keyword evidence="1" id="KW-0175">Coiled coil</keyword>
<keyword evidence="2" id="KW-0472">Membrane</keyword>
<dbReference type="PANTHER" id="PTHR32432">
    <property type="entry name" value="CELL DIVISION PROTEIN FTSA-RELATED"/>
    <property type="match status" value="1"/>
</dbReference>
<dbReference type="EMBL" id="JBJHZX010000009">
    <property type="protein sequence ID" value="MFL0195449.1"/>
    <property type="molecule type" value="Genomic_DNA"/>
</dbReference>
<gene>
    <name evidence="3" type="primary">pilM</name>
    <name evidence="3" type="ORF">ACJDU8_07705</name>
</gene>
<evidence type="ECO:0000313" key="4">
    <source>
        <dbReference type="Proteomes" id="UP001623660"/>
    </source>
</evidence>
<dbReference type="Gene3D" id="3.30.1490.300">
    <property type="match status" value="1"/>
</dbReference>
<dbReference type="InterPro" id="IPR043129">
    <property type="entry name" value="ATPase_NBD"/>
</dbReference>
<evidence type="ECO:0000313" key="3">
    <source>
        <dbReference type="EMBL" id="MFL0195449.1"/>
    </source>
</evidence>
<feature type="transmembrane region" description="Helical" evidence="2">
    <location>
        <begin position="326"/>
        <end position="348"/>
    </location>
</feature>
<dbReference type="RefSeq" id="WP_406791571.1">
    <property type="nucleotide sequence ID" value="NZ_JBJHZX010000009.1"/>
</dbReference>
<dbReference type="PANTHER" id="PTHR32432:SF3">
    <property type="entry name" value="ETHANOLAMINE UTILIZATION PROTEIN EUTJ"/>
    <property type="match status" value="1"/>
</dbReference>
<sequence length="491" mass="56432">MSSKILFSFKENYADVAVVSKGINKIKIKKVARIEERSEIISGGQPYADEYNLNKIKSVREKFKVRNRNIGIILNWDNIVTRIIDVPIMNKKDLRNFIENNIEEYFTVSMNEYSYDYEIISLDKEYKKGKMAVMLAVVPRIKLKKILEFIKCCGLIPMSIGIYPDYISNLFLDQNDNSIAVIDANSGKTTLTILDKEKIFLYSHISSENYQKDEKDFSDILENLEYFLNFYSTRHFGNKIEKIYILGEFYNSPDLYELISSQTSMEPIMGLDTKMSKLIKNSPVDGNIYADVLGYFIPVKNIYNKNIDFVDRLYRKDKKKASANKLIAVEIIICMFITLIIAGGVFIYSKVNLSRYDTSGIDSQIAALSNVQNDIDRLEREKKEYEEKINNMQKINNDEFDYIGVLDTLRQGLPEEVSVKSITIDKNNVNVTFNINNSTIDGARVVVALNKMNIFEPVELSQIELNDDVKEITLNLKIIDSYKGVSISGKK</sequence>
<evidence type="ECO:0000256" key="1">
    <source>
        <dbReference type="SAM" id="Coils"/>
    </source>
</evidence>
<dbReference type="InterPro" id="IPR050696">
    <property type="entry name" value="FtsA/MreB"/>
</dbReference>
<keyword evidence="4" id="KW-1185">Reference proteome</keyword>
<dbReference type="InterPro" id="IPR005883">
    <property type="entry name" value="PilM"/>
</dbReference>
<name>A0ABW8SHS6_9CLOT</name>
<dbReference type="SUPFAM" id="SSF53067">
    <property type="entry name" value="Actin-like ATPase domain"/>
    <property type="match status" value="1"/>
</dbReference>
<dbReference type="Pfam" id="PF11104">
    <property type="entry name" value="PilM_2"/>
    <property type="match status" value="1"/>
</dbReference>
<organism evidence="3 4">
    <name type="scientific">Candidatus Clostridium eludens</name>
    <dbReference type="NCBI Taxonomy" id="3381663"/>
    <lineage>
        <taxon>Bacteria</taxon>
        <taxon>Bacillati</taxon>
        <taxon>Bacillota</taxon>
        <taxon>Clostridia</taxon>
        <taxon>Eubacteriales</taxon>
        <taxon>Clostridiaceae</taxon>
        <taxon>Clostridium</taxon>
    </lineage>
</organism>
<dbReference type="Gene3D" id="3.30.420.40">
    <property type="match status" value="2"/>
</dbReference>
<protein>
    <submittedName>
        <fullName evidence="3">Pilus assembly protein PilM</fullName>
    </submittedName>
</protein>
<reference evidence="3 4" key="1">
    <citation type="submission" date="2024-11" db="EMBL/GenBank/DDBJ databases">
        <authorList>
            <person name="Heng Y.C."/>
            <person name="Lim A.C.H."/>
            <person name="Lee J.K.Y."/>
            <person name="Kittelmann S."/>
        </authorList>
    </citation>
    <scope>NUCLEOTIDE SEQUENCE [LARGE SCALE GENOMIC DNA]</scope>
    <source>
        <strain evidence="3 4">WILCCON 0269</strain>
    </source>
</reference>
<feature type="coiled-coil region" evidence="1">
    <location>
        <begin position="361"/>
        <end position="398"/>
    </location>
</feature>